<feature type="region of interest" description="Disordered" evidence="2">
    <location>
        <begin position="104"/>
        <end position="133"/>
    </location>
</feature>
<feature type="compositionally biased region" description="Polar residues" evidence="2">
    <location>
        <begin position="48"/>
        <end position="60"/>
    </location>
</feature>
<gene>
    <name evidence="3" type="ORF">ALC53_09541</name>
</gene>
<feature type="region of interest" description="Disordered" evidence="2">
    <location>
        <begin position="550"/>
        <end position="598"/>
    </location>
</feature>
<name>A0A195B6X8_9HYME</name>
<protein>
    <submittedName>
        <fullName evidence="3">Uncharacterized protein</fullName>
    </submittedName>
</protein>
<feature type="region of interest" description="Disordered" evidence="2">
    <location>
        <begin position="48"/>
        <end position="71"/>
    </location>
</feature>
<proteinExistence type="predicted"/>
<sequence length="685" mass="80382">MIRQPSKTNSSYLIEKYMEIYGEKHQTKRLIMDLTEEDVDIISISSQEGTQNQTMDNNKYASPERREVSMVEKRSPVLTTNRGINRVLYYPTLEIKEELQETIHEKHSENNKSDEVEEDLSFSKHQSKDTQKEEQLVQSLTKEIENWINIQKSKSKRIENLKAICPNSIELLSKTNNNNDLEINKTLEPINKLVNHNNSGNEVTRQFDLDTTKLDRTTTNPIIESKIGDIRHKVSQKNTCITKQIDDKNKVNNCKVVIVQRYGKVVRRFIKVNNRTLKYLGLTNFLLRTDKKFQINVIRRLKRKQKVSRANQLMKKALIRKRVTKLQAVTRKMTRRQPKSIPTTEEKNEIKINNIRRMMETSSETSSSDIGRQLEKDEKTLLQKLKNELKIKEEIVLRIKRIKHMREIIQQLEKENIRYKAVDKQTGQQLEITRTIDRYHHLKNESTEYKDNFIIKDQAECDTSHVKIKDLRLEGYRGPQIFQTKYLMEDHLTRHVAMVHTNDSTQQVEQLPVVKIKPSTSRMADENKKELSEKKRKIFSESNFIEKVQIPNEKKKKKNEISSEALKNATASQTRENDSKFESIEEQTTTSTNKQTSNKPKIISIKGINLIPKNLQQELNFKKQTLTVQMTKLPVLNPTSTALLPYCLHCRQEEPETENQLPERRHLLKKEKQQNVEQIMENNSS</sequence>
<evidence type="ECO:0000313" key="4">
    <source>
        <dbReference type="Proteomes" id="UP000078540"/>
    </source>
</evidence>
<dbReference type="EMBL" id="KQ976579">
    <property type="protein sequence ID" value="KYM80015.1"/>
    <property type="molecule type" value="Genomic_DNA"/>
</dbReference>
<reference evidence="3 4" key="1">
    <citation type="submission" date="2015-09" db="EMBL/GenBank/DDBJ databases">
        <title>Atta colombica WGS genome.</title>
        <authorList>
            <person name="Nygaard S."/>
            <person name="Hu H."/>
            <person name="Boomsma J."/>
            <person name="Zhang G."/>
        </authorList>
    </citation>
    <scope>NUCLEOTIDE SEQUENCE [LARGE SCALE GENOMIC DNA]</scope>
    <source>
        <strain evidence="3">Treedump-2</strain>
        <tissue evidence="3">Whole body</tissue>
    </source>
</reference>
<dbReference type="AlphaFoldDB" id="A0A195B6X8"/>
<feature type="coiled-coil region" evidence="1">
    <location>
        <begin position="375"/>
        <end position="425"/>
    </location>
</feature>
<feature type="compositionally biased region" description="Basic and acidic residues" evidence="2">
    <location>
        <begin position="62"/>
        <end position="71"/>
    </location>
</feature>
<evidence type="ECO:0000313" key="3">
    <source>
        <dbReference type="EMBL" id="KYM80015.1"/>
    </source>
</evidence>
<keyword evidence="4" id="KW-1185">Reference proteome</keyword>
<dbReference type="Proteomes" id="UP000078540">
    <property type="component" value="Unassembled WGS sequence"/>
</dbReference>
<evidence type="ECO:0000256" key="1">
    <source>
        <dbReference type="SAM" id="Coils"/>
    </source>
</evidence>
<evidence type="ECO:0000256" key="2">
    <source>
        <dbReference type="SAM" id="MobiDB-lite"/>
    </source>
</evidence>
<keyword evidence="1" id="KW-0175">Coiled coil</keyword>
<feature type="compositionally biased region" description="Basic and acidic residues" evidence="2">
    <location>
        <begin position="104"/>
        <end position="114"/>
    </location>
</feature>
<feature type="compositionally biased region" description="Low complexity" evidence="2">
    <location>
        <begin position="586"/>
        <end position="598"/>
    </location>
</feature>
<accession>A0A195B6X8</accession>
<organism evidence="3 4">
    <name type="scientific">Atta colombica</name>
    <dbReference type="NCBI Taxonomy" id="520822"/>
    <lineage>
        <taxon>Eukaryota</taxon>
        <taxon>Metazoa</taxon>
        <taxon>Ecdysozoa</taxon>
        <taxon>Arthropoda</taxon>
        <taxon>Hexapoda</taxon>
        <taxon>Insecta</taxon>
        <taxon>Pterygota</taxon>
        <taxon>Neoptera</taxon>
        <taxon>Endopterygota</taxon>
        <taxon>Hymenoptera</taxon>
        <taxon>Apocrita</taxon>
        <taxon>Aculeata</taxon>
        <taxon>Formicoidea</taxon>
        <taxon>Formicidae</taxon>
        <taxon>Myrmicinae</taxon>
        <taxon>Atta</taxon>
    </lineage>
</organism>